<evidence type="ECO:0000313" key="2">
    <source>
        <dbReference type="Proteomes" id="UP000633509"/>
    </source>
</evidence>
<organism evidence="1 2">
    <name type="scientific">Nonomuraea angiospora</name>
    <dbReference type="NCBI Taxonomy" id="46172"/>
    <lineage>
        <taxon>Bacteria</taxon>
        <taxon>Bacillati</taxon>
        <taxon>Actinomycetota</taxon>
        <taxon>Actinomycetes</taxon>
        <taxon>Streptosporangiales</taxon>
        <taxon>Streptosporangiaceae</taxon>
        <taxon>Nonomuraea</taxon>
    </lineage>
</organism>
<gene>
    <name evidence="1" type="ORF">H4W80_006584</name>
</gene>
<sequence length="52" mass="5397">MTKSDRSARNVAEANQILTDLSGRGVLFGLGTSVYLAPEYSVGAGGSGWAHQ</sequence>
<name>A0ABR9M7M7_9ACTN</name>
<evidence type="ECO:0000313" key="1">
    <source>
        <dbReference type="EMBL" id="MBE1588326.1"/>
    </source>
</evidence>
<keyword evidence="2" id="KW-1185">Reference proteome</keyword>
<proteinExistence type="predicted"/>
<dbReference type="RefSeq" id="WP_225963796.1">
    <property type="nucleotide sequence ID" value="NZ_JADBEK010000001.1"/>
</dbReference>
<comment type="caution">
    <text evidence="1">The sequence shown here is derived from an EMBL/GenBank/DDBJ whole genome shotgun (WGS) entry which is preliminary data.</text>
</comment>
<accession>A0ABR9M7M7</accession>
<protein>
    <submittedName>
        <fullName evidence="1">Uncharacterized protein</fullName>
    </submittedName>
</protein>
<dbReference type="EMBL" id="JADBEK010000001">
    <property type="protein sequence ID" value="MBE1588326.1"/>
    <property type="molecule type" value="Genomic_DNA"/>
</dbReference>
<dbReference type="Proteomes" id="UP000633509">
    <property type="component" value="Unassembled WGS sequence"/>
</dbReference>
<reference evidence="1 2" key="1">
    <citation type="submission" date="2020-10" db="EMBL/GenBank/DDBJ databases">
        <title>Sequencing the genomes of 1000 actinobacteria strains.</title>
        <authorList>
            <person name="Klenk H.-P."/>
        </authorList>
    </citation>
    <scope>NUCLEOTIDE SEQUENCE [LARGE SCALE GENOMIC DNA]</scope>
    <source>
        <strain evidence="1 2">DSM 43173</strain>
    </source>
</reference>